<evidence type="ECO:0000259" key="9">
    <source>
        <dbReference type="Pfam" id="PF21082"/>
    </source>
</evidence>
<comment type="similarity">
    <text evidence="2 7">Belongs to the MscS (TC 1.A.23) family.</text>
</comment>
<protein>
    <recommendedName>
        <fullName evidence="7">Small-conductance mechanosensitive channel</fullName>
    </recommendedName>
</protein>
<evidence type="ECO:0000313" key="12">
    <source>
        <dbReference type="Proteomes" id="UP000600865"/>
    </source>
</evidence>
<keyword evidence="5 7" id="KW-1133">Transmembrane helix</keyword>
<dbReference type="InterPro" id="IPR049278">
    <property type="entry name" value="MS_channel_C"/>
</dbReference>
<dbReference type="InterPro" id="IPR011066">
    <property type="entry name" value="MscS_channel_C_sf"/>
</dbReference>
<dbReference type="GO" id="GO:0008381">
    <property type="term" value="F:mechanosensitive monoatomic ion channel activity"/>
    <property type="evidence" value="ECO:0007669"/>
    <property type="project" value="InterPro"/>
</dbReference>
<dbReference type="Gene3D" id="2.30.30.60">
    <property type="match status" value="1"/>
</dbReference>
<feature type="domain" description="Mechanosensitive ion channel MscS C-terminal" evidence="9">
    <location>
        <begin position="182"/>
        <end position="266"/>
    </location>
</feature>
<name>A0A918NHE1_9PROT</name>
<feature type="transmembrane region" description="Helical" evidence="7">
    <location>
        <begin position="63"/>
        <end position="82"/>
    </location>
</feature>
<reference evidence="11 12" key="1">
    <citation type="journal article" date="2014" name="Int. J. Syst. Evol. Microbiol.">
        <title>Complete genome sequence of Corynebacterium casei LMG S-19264T (=DSM 44701T), isolated from a smear-ripened cheese.</title>
        <authorList>
            <consortium name="US DOE Joint Genome Institute (JGI-PGF)"/>
            <person name="Walter F."/>
            <person name="Albersmeier A."/>
            <person name="Kalinowski J."/>
            <person name="Ruckert C."/>
        </authorList>
    </citation>
    <scope>NUCLEOTIDE SEQUENCE [LARGE SCALE GENOMIC DNA]</scope>
    <source>
        <strain evidence="11 12">KCTC 23968</strain>
    </source>
</reference>
<evidence type="ECO:0000259" key="8">
    <source>
        <dbReference type="Pfam" id="PF00924"/>
    </source>
</evidence>
<dbReference type="InterPro" id="IPR010920">
    <property type="entry name" value="LSM_dom_sf"/>
</dbReference>
<dbReference type="SUPFAM" id="SSF82689">
    <property type="entry name" value="Mechanosensitive channel protein MscS (YggB), C-terminal domain"/>
    <property type="match status" value="1"/>
</dbReference>
<dbReference type="InterPro" id="IPR045275">
    <property type="entry name" value="MscS_archaea/bacteria_type"/>
</dbReference>
<keyword evidence="3" id="KW-1003">Cell membrane</keyword>
<keyword evidence="7" id="KW-0997">Cell inner membrane</keyword>
<accession>A0A918NHE1</accession>
<dbReference type="AlphaFoldDB" id="A0A918NHE1"/>
<feature type="domain" description="Mechanosensitive ion channel transmembrane helices 2/3" evidence="10">
    <location>
        <begin position="67"/>
        <end position="107"/>
    </location>
</feature>
<dbReference type="SUPFAM" id="SSF82861">
    <property type="entry name" value="Mechanosensitive channel protein MscS (YggB), transmembrane region"/>
    <property type="match status" value="1"/>
</dbReference>
<evidence type="ECO:0000256" key="7">
    <source>
        <dbReference type="RuleBase" id="RU369025"/>
    </source>
</evidence>
<comment type="caution">
    <text evidence="7">Lacks conserved residue(s) required for the propagation of feature annotation.</text>
</comment>
<dbReference type="InterPro" id="IPR049142">
    <property type="entry name" value="MS_channel_1st"/>
</dbReference>
<dbReference type="InterPro" id="IPR011014">
    <property type="entry name" value="MscS_channel_TM-2"/>
</dbReference>
<evidence type="ECO:0000256" key="4">
    <source>
        <dbReference type="ARBA" id="ARBA00022692"/>
    </source>
</evidence>
<dbReference type="RefSeq" id="WP_189584151.1">
    <property type="nucleotide sequence ID" value="NZ_BMYV01000002.1"/>
</dbReference>
<dbReference type="SUPFAM" id="SSF50182">
    <property type="entry name" value="Sm-like ribonucleoproteins"/>
    <property type="match status" value="1"/>
</dbReference>
<comment type="caution">
    <text evidence="11">The sequence shown here is derived from an EMBL/GenBank/DDBJ whole genome shotgun (WGS) entry which is preliminary data.</text>
</comment>
<dbReference type="GO" id="GO:0005886">
    <property type="term" value="C:plasma membrane"/>
    <property type="evidence" value="ECO:0007669"/>
    <property type="project" value="UniProtKB-SubCell"/>
</dbReference>
<dbReference type="EMBL" id="BMYV01000002">
    <property type="protein sequence ID" value="GGX67344.1"/>
    <property type="molecule type" value="Genomic_DNA"/>
</dbReference>
<keyword evidence="7" id="KW-0406">Ion transport</keyword>
<keyword evidence="7" id="KW-0407">Ion channel</keyword>
<evidence type="ECO:0000259" key="10">
    <source>
        <dbReference type="Pfam" id="PF21088"/>
    </source>
</evidence>
<keyword evidence="6 7" id="KW-0472">Membrane</keyword>
<dbReference type="Gene3D" id="3.30.70.100">
    <property type="match status" value="1"/>
</dbReference>
<gene>
    <name evidence="11" type="ORF">GCM10011309_16290</name>
</gene>
<dbReference type="Pfam" id="PF21088">
    <property type="entry name" value="MS_channel_1st"/>
    <property type="match status" value="1"/>
</dbReference>
<dbReference type="Pfam" id="PF00924">
    <property type="entry name" value="MS_channel_2nd"/>
    <property type="match status" value="1"/>
</dbReference>
<proteinExistence type="inferred from homology"/>
<sequence length="279" mass="30668">MEQALSYWTLARDQFPMLLSLMGNVVSALIIFVIGMIVGRWVQRRVRGTKVGGSHLDATLKPVLASVFFYIILAMTLYAVLIKLGVPPSAIIPIFGGAALAIALALKDTLSNIAAGLMLLFLRPLKVGEYVDLPNSSGTIQEIGLFSTSLTSPEGVYNYVPNSQVWSGRIQNFGRHTIRQFRLDIGVSYDTDLRHARAVIIDTLAAAKDRVLETAPTPPEAFVINFGDSSVNFNCRVWLPGDAWFARTSELRIEIFEALGNANIEIPFPQRVVTMKKGD</sequence>
<dbReference type="Proteomes" id="UP000600865">
    <property type="component" value="Unassembled WGS sequence"/>
</dbReference>
<feature type="transmembrane region" description="Helical" evidence="7">
    <location>
        <begin position="88"/>
        <end position="106"/>
    </location>
</feature>
<dbReference type="InterPro" id="IPR006685">
    <property type="entry name" value="MscS_channel_2nd"/>
</dbReference>
<dbReference type="Gene3D" id="1.10.287.1260">
    <property type="match status" value="1"/>
</dbReference>
<dbReference type="Pfam" id="PF21082">
    <property type="entry name" value="MS_channel_3rd"/>
    <property type="match status" value="1"/>
</dbReference>
<feature type="domain" description="Mechanosensitive ion channel MscS" evidence="8">
    <location>
        <begin position="108"/>
        <end position="174"/>
    </location>
</feature>
<evidence type="ECO:0000256" key="3">
    <source>
        <dbReference type="ARBA" id="ARBA00022475"/>
    </source>
</evidence>
<dbReference type="PANTHER" id="PTHR30221">
    <property type="entry name" value="SMALL-CONDUCTANCE MECHANOSENSITIVE CHANNEL"/>
    <property type="match status" value="1"/>
</dbReference>
<evidence type="ECO:0000256" key="5">
    <source>
        <dbReference type="ARBA" id="ARBA00022989"/>
    </source>
</evidence>
<evidence type="ECO:0000256" key="6">
    <source>
        <dbReference type="ARBA" id="ARBA00023136"/>
    </source>
</evidence>
<dbReference type="InterPro" id="IPR023408">
    <property type="entry name" value="MscS_beta-dom_sf"/>
</dbReference>
<keyword evidence="4 7" id="KW-0812">Transmembrane</keyword>
<feature type="transmembrane region" description="Helical" evidence="7">
    <location>
        <begin position="20"/>
        <end position="42"/>
    </location>
</feature>
<keyword evidence="12" id="KW-1185">Reference proteome</keyword>
<organism evidence="11 12">
    <name type="scientific">Litorimonas cladophorae</name>
    <dbReference type="NCBI Taxonomy" id="1220491"/>
    <lineage>
        <taxon>Bacteria</taxon>
        <taxon>Pseudomonadati</taxon>
        <taxon>Pseudomonadota</taxon>
        <taxon>Alphaproteobacteria</taxon>
        <taxon>Maricaulales</taxon>
        <taxon>Robiginitomaculaceae</taxon>
    </lineage>
</organism>
<dbReference type="PANTHER" id="PTHR30221:SF8">
    <property type="entry name" value="SMALL-CONDUCTANCE MECHANOSENSITIVE CHANNEL"/>
    <property type="match status" value="1"/>
</dbReference>
<keyword evidence="7" id="KW-0813">Transport</keyword>
<comment type="function">
    <text evidence="7">Mechanosensitive channel that participates in the regulation of osmotic pressure changes within the cell, opening in response to stretch forces in the membrane lipid bilayer, without the need for other proteins. Contributes to normal resistance to hypoosmotic shock. Forms an ion channel of 1.0 nanosiemens conductance with a slight preference for anions.</text>
</comment>
<evidence type="ECO:0000256" key="2">
    <source>
        <dbReference type="ARBA" id="ARBA00008017"/>
    </source>
</evidence>
<evidence type="ECO:0000256" key="1">
    <source>
        <dbReference type="ARBA" id="ARBA00004651"/>
    </source>
</evidence>
<comment type="subcellular location">
    <subcellularLocation>
        <location evidence="7">Cell inner membrane</location>
        <topology evidence="7">Multi-pass membrane protein</topology>
    </subcellularLocation>
    <subcellularLocation>
        <location evidence="1">Cell membrane</location>
        <topology evidence="1">Multi-pass membrane protein</topology>
    </subcellularLocation>
</comment>
<comment type="subunit">
    <text evidence="7">Homoheptamer.</text>
</comment>
<evidence type="ECO:0000313" key="11">
    <source>
        <dbReference type="EMBL" id="GGX67344.1"/>
    </source>
</evidence>